<keyword evidence="3" id="KW-1185">Reference proteome</keyword>
<feature type="compositionally biased region" description="Polar residues" evidence="1">
    <location>
        <begin position="455"/>
        <end position="477"/>
    </location>
</feature>
<evidence type="ECO:0000313" key="2">
    <source>
        <dbReference type="EMBL" id="OCT51107.1"/>
    </source>
</evidence>
<dbReference type="AlphaFoldDB" id="A0A1C1CRH8"/>
<feature type="compositionally biased region" description="Pro residues" evidence="1">
    <location>
        <begin position="265"/>
        <end position="276"/>
    </location>
</feature>
<feature type="compositionally biased region" description="Polar residues" evidence="1">
    <location>
        <begin position="1014"/>
        <end position="1032"/>
    </location>
</feature>
<comment type="caution">
    <text evidence="2">The sequence shown here is derived from an EMBL/GenBank/DDBJ whole genome shotgun (WGS) entry which is preliminary data.</text>
</comment>
<feature type="region of interest" description="Disordered" evidence="1">
    <location>
        <begin position="729"/>
        <end position="751"/>
    </location>
</feature>
<proteinExistence type="predicted"/>
<feature type="region of interest" description="Disordered" evidence="1">
    <location>
        <begin position="383"/>
        <end position="422"/>
    </location>
</feature>
<dbReference type="Proteomes" id="UP000094526">
    <property type="component" value="Unassembled WGS sequence"/>
</dbReference>
<gene>
    <name evidence="2" type="ORF">CLCR_07925</name>
</gene>
<dbReference type="OrthoDB" id="3946750at2759"/>
<feature type="compositionally biased region" description="Basic and acidic residues" evidence="1">
    <location>
        <begin position="653"/>
        <end position="667"/>
    </location>
</feature>
<protein>
    <submittedName>
        <fullName evidence="2">Uncharacterized protein</fullName>
    </submittedName>
</protein>
<feature type="region of interest" description="Disordered" evidence="1">
    <location>
        <begin position="106"/>
        <end position="127"/>
    </location>
</feature>
<dbReference type="EMBL" id="LGRB01000009">
    <property type="protein sequence ID" value="OCT51107.1"/>
    <property type="molecule type" value="Genomic_DNA"/>
</dbReference>
<feature type="region of interest" description="Disordered" evidence="1">
    <location>
        <begin position="505"/>
        <end position="567"/>
    </location>
</feature>
<organism evidence="2 3">
    <name type="scientific">Cladophialophora carrionii</name>
    <dbReference type="NCBI Taxonomy" id="86049"/>
    <lineage>
        <taxon>Eukaryota</taxon>
        <taxon>Fungi</taxon>
        <taxon>Dikarya</taxon>
        <taxon>Ascomycota</taxon>
        <taxon>Pezizomycotina</taxon>
        <taxon>Eurotiomycetes</taxon>
        <taxon>Chaetothyriomycetidae</taxon>
        <taxon>Chaetothyriales</taxon>
        <taxon>Herpotrichiellaceae</taxon>
        <taxon>Cladophialophora</taxon>
    </lineage>
</organism>
<feature type="compositionally biased region" description="Polar residues" evidence="1">
    <location>
        <begin position="1107"/>
        <end position="1119"/>
    </location>
</feature>
<dbReference type="VEuPathDB" id="FungiDB:G647_09737"/>
<feature type="compositionally biased region" description="Basic and acidic residues" evidence="1">
    <location>
        <begin position="176"/>
        <end position="195"/>
    </location>
</feature>
<feature type="compositionally biased region" description="Basic and acidic residues" evidence="1">
    <location>
        <begin position="544"/>
        <end position="555"/>
    </location>
</feature>
<feature type="compositionally biased region" description="Polar residues" evidence="1">
    <location>
        <begin position="207"/>
        <end position="218"/>
    </location>
</feature>
<dbReference type="STRING" id="86049.A0A1C1CRH8"/>
<name>A0A1C1CRH8_9EURO</name>
<feature type="region of interest" description="Disordered" evidence="1">
    <location>
        <begin position="641"/>
        <end position="667"/>
    </location>
</feature>
<evidence type="ECO:0000256" key="1">
    <source>
        <dbReference type="SAM" id="MobiDB-lite"/>
    </source>
</evidence>
<sequence>MPVPFARTVPAGTMTRPLCLRTQIHRSRRISSVQARTLWWWGRQTSDPTEDFEERTRRHHKMMRSRYYKLARRRAVWESEESSMRPWRFNRLWAARYCDYKPITSTSASHQETKESTNGQNPESHSKTVYNDFESFRAAVDRAIARDPHGTLFGRRLQSPPSSNNSSWTSFSWFTDPKEIKDDADVSPKRSKPAETTDTSPEKPMAVTSTNPAQQIPKETTVTYSEEEYEYDPITMRKVPAKKHTSETELNVQNSSPEREKQSPSPKPKTQTPPPEPAKDPATPEAKSRSSPPEPTKQSSDSGPRQPFLQSMFFQEHGVDIPVKTFNPHKVYGYGSADRNITETPAEIESSQTQREFGSSRKQQLRDLMARAKGNTIDTTALFTEVGSQNEPEPLAGPSTDGTRAPKRPRESPEPDDTLPLFSGTTYEAKAIKEAWATPADWLAKEGFRQPANEPLNSGSTGDSAVVDSSSESNPRLQTALDRAEARMVQADDISARLQTALDRQSSAFRRQLPSTEEGTELDGATAMPETGEPKKIKISSLKAESDARHNKAADETDSVNETSKTQISTTKLTKTINNVLQHIREHPNGIVAKTMKSMTNLNENYKKYIRPDAVKGLTEKLIFRDESLSKTPSIYRRDAKSIDVQPFTPSHDALEADREQRERTASLRKAAEKAKSDAEVQNAQISRLATEIKAAYESEYGTIDPNHRQPASRPAVEPSIVVEASSTPISSQLDGSKAHPLSTASVKPGVGTNPVIDEHINKFEPKLAELVDGAKQIRAQLREISIEIQELGKPVPSTTAGANDPTNEVKPPLPKLSEVIQATKEVRRVLHETKNAIRSIETRRPDIAWKTPQLSGSDFGKKRIDVQAQKAPETDTSDAANVKDTEVVPGIHTPSQIPEEKDQKIVPEPVHTPSGSSTWNDEQIPPIESLRDIQFDSPYLVLTYNSSTGKVNFSTLNQPATDTTKPSNMVQILGRLENAPEFLKHFEAMQEAGYSLYDGKENTLVFRKEQPEPATTSTVPDTIGDAQSVSGQAPPAGSPEVPPTQSLHKAATVLDEMPSDLDPSPGPAAPTAPVARALQSKPRVRRQEKVFSGTIRPGATSDEKPNTSQPDNDTSRVPTESLWRRLARSMKRTILTIAALGVGAYTIGFVAEGLGAHSQQQKGIENAEAPGPRKRIVMTGQRPGIFSTESSR</sequence>
<accession>A0A1C1CRH8</accession>
<feature type="compositionally biased region" description="Polar residues" evidence="1">
    <location>
        <begin position="505"/>
        <end position="517"/>
    </location>
</feature>
<feature type="compositionally biased region" description="Low complexity" evidence="1">
    <location>
        <begin position="159"/>
        <end position="175"/>
    </location>
</feature>
<feature type="compositionally biased region" description="Polar residues" evidence="1">
    <location>
        <begin position="296"/>
        <end position="313"/>
    </location>
</feature>
<feature type="region of interest" description="Disordered" evidence="1">
    <location>
        <begin position="1011"/>
        <end position="1120"/>
    </location>
</feature>
<dbReference type="VEuPathDB" id="FungiDB:CLCR_07925"/>
<evidence type="ECO:0000313" key="3">
    <source>
        <dbReference type="Proteomes" id="UP000094526"/>
    </source>
</evidence>
<feature type="region of interest" description="Disordered" evidence="1">
    <location>
        <begin position="446"/>
        <end position="479"/>
    </location>
</feature>
<feature type="region of interest" description="Disordered" evidence="1">
    <location>
        <begin position="337"/>
        <end position="363"/>
    </location>
</feature>
<feature type="region of interest" description="Disordered" evidence="1">
    <location>
        <begin position="151"/>
        <end position="314"/>
    </location>
</feature>
<feature type="compositionally biased region" description="Polar residues" evidence="1">
    <location>
        <begin position="349"/>
        <end position="362"/>
    </location>
</feature>
<reference evidence="3" key="1">
    <citation type="submission" date="2015-07" db="EMBL/GenBank/DDBJ databases">
        <authorList>
            <person name="Teixeira M.M."/>
            <person name="Souza R.C."/>
            <person name="Almeida L.G."/>
            <person name="Vicente V.A."/>
            <person name="de Hoog S."/>
            <person name="Bocca A.L."/>
            <person name="de Almeida S.R."/>
            <person name="Vasconcelos A.T."/>
            <person name="Felipe M.S."/>
        </authorList>
    </citation>
    <scope>NUCLEOTIDE SEQUENCE [LARGE SCALE GENOMIC DNA]</scope>
    <source>
        <strain evidence="3">KSF</strain>
    </source>
</reference>